<keyword evidence="1" id="KW-0472">Membrane</keyword>
<keyword evidence="1" id="KW-1133">Transmembrane helix</keyword>
<accession>A0A6A4SCQ0</accession>
<comment type="caution">
    <text evidence="2">The sequence shown here is derived from an EMBL/GenBank/DDBJ whole genome shotgun (WGS) entry which is preliminary data.</text>
</comment>
<evidence type="ECO:0000256" key="1">
    <source>
        <dbReference type="SAM" id="Phobius"/>
    </source>
</evidence>
<reference evidence="2 3" key="1">
    <citation type="submission" date="2019-06" db="EMBL/GenBank/DDBJ databases">
        <title>Draft genomes of female and male turbot (Scophthalmus maximus).</title>
        <authorList>
            <person name="Xu H."/>
            <person name="Xu X.-W."/>
            <person name="Shao C."/>
            <person name="Chen S."/>
        </authorList>
    </citation>
    <scope>NUCLEOTIDE SEQUENCE [LARGE SCALE GENOMIC DNA]</scope>
    <source>
        <strain evidence="2">Ysfricsl-2016a</strain>
        <tissue evidence="2">Blood</tissue>
    </source>
</reference>
<name>A0A6A4SCQ0_SCOMX</name>
<dbReference type="Proteomes" id="UP000438429">
    <property type="component" value="Unassembled WGS sequence"/>
</dbReference>
<feature type="transmembrane region" description="Helical" evidence="1">
    <location>
        <begin position="49"/>
        <end position="67"/>
    </location>
</feature>
<dbReference type="EMBL" id="VEVO01000014">
    <property type="protein sequence ID" value="KAF0031933.1"/>
    <property type="molecule type" value="Genomic_DNA"/>
</dbReference>
<keyword evidence="1" id="KW-0812">Transmembrane</keyword>
<evidence type="ECO:0000313" key="3">
    <source>
        <dbReference type="Proteomes" id="UP000438429"/>
    </source>
</evidence>
<protein>
    <submittedName>
        <fullName evidence="2">Uncharacterized protein</fullName>
    </submittedName>
</protein>
<organism evidence="2 3">
    <name type="scientific">Scophthalmus maximus</name>
    <name type="common">Turbot</name>
    <name type="synonym">Psetta maxima</name>
    <dbReference type="NCBI Taxonomy" id="52904"/>
    <lineage>
        <taxon>Eukaryota</taxon>
        <taxon>Metazoa</taxon>
        <taxon>Chordata</taxon>
        <taxon>Craniata</taxon>
        <taxon>Vertebrata</taxon>
        <taxon>Euteleostomi</taxon>
        <taxon>Actinopterygii</taxon>
        <taxon>Neopterygii</taxon>
        <taxon>Teleostei</taxon>
        <taxon>Neoteleostei</taxon>
        <taxon>Acanthomorphata</taxon>
        <taxon>Carangaria</taxon>
        <taxon>Pleuronectiformes</taxon>
        <taxon>Pleuronectoidei</taxon>
        <taxon>Scophthalmidae</taxon>
        <taxon>Scophthalmus</taxon>
    </lineage>
</organism>
<sequence length="117" mass="13121">MCYARARARGGGVRVRTRSGPATVRRRAEERLARSTRCNTFGPVLPHKVVSRDSFVVVVVVVFLVLLSRLRRRTSQLNPLRTRYVTATDGRYLMYAAELPANPPAAADLRMTLPPSR</sequence>
<proteinExistence type="predicted"/>
<gene>
    <name evidence="2" type="ORF">F2P81_016488</name>
</gene>
<evidence type="ECO:0000313" key="2">
    <source>
        <dbReference type="EMBL" id="KAF0031933.1"/>
    </source>
</evidence>
<dbReference type="AlphaFoldDB" id="A0A6A4SCQ0"/>